<gene>
    <name evidence="12" type="ORF">AYI69_g1115</name>
</gene>
<dbReference type="GO" id="GO:0003723">
    <property type="term" value="F:RNA binding"/>
    <property type="evidence" value="ECO:0007669"/>
    <property type="project" value="UniProtKB-KW"/>
</dbReference>
<evidence type="ECO:0000256" key="3">
    <source>
        <dbReference type="ARBA" id="ARBA00022679"/>
    </source>
</evidence>
<dbReference type="SUPFAM" id="SSF53335">
    <property type="entry name" value="S-adenosyl-L-methionine-dependent methyltransferases"/>
    <property type="match status" value="1"/>
</dbReference>
<evidence type="ECO:0000256" key="9">
    <source>
        <dbReference type="ARBA" id="ARBA00044712"/>
    </source>
</evidence>
<comment type="catalytic activity">
    <reaction evidence="9">
        <text>a 5'-end (5'-triphosphoguanosine)-ribonucleoside in mRNA + S-adenosyl-L-methionine = a 5'-end (N(7)-methyl 5'-triphosphoguanosine)-ribonucleoside in mRNA + S-adenosyl-L-homocysteine</text>
        <dbReference type="Rhea" id="RHEA:67008"/>
        <dbReference type="Rhea" id="RHEA-COMP:17166"/>
        <dbReference type="Rhea" id="RHEA-COMP:17167"/>
        <dbReference type="ChEBI" id="CHEBI:57856"/>
        <dbReference type="ChEBI" id="CHEBI:59789"/>
        <dbReference type="ChEBI" id="CHEBI:156461"/>
        <dbReference type="ChEBI" id="CHEBI:167617"/>
        <dbReference type="EC" id="2.1.1.56"/>
    </reaction>
</comment>
<evidence type="ECO:0000313" key="13">
    <source>
        <dbReference type="Proteomes" id="UP000187429"/>
    </source>
</evidence>
<dbReference type="Proteomes" id="UP000187429">
    <property type="component" value="Unassembled WGS sequence"/>
</dbReference>
<keyword evidence="3 12" id="KW-0808">Transferase</keyword>
<keyword evidence="4" id="KW-0949">S-adenosyl-L-methionine</keyword>
<comment type="caution">
    <text evidence="12">The sequence shown here is derived from an EMBL/GenBank/DDBJ whole genome shotgun (WGS) entry which is preliminary data.</text>
</comment>
<dbReference type="AlphaFoldDB" id="A0A1R1YRA5"/>
<dbReference type="GO" id="GO:0004482">
    <property type="term" value="F:mRNA 5'-cap (guanine-N7-)-methyltransferase activity"/>
    <property type="evidence" value="ECO:0007669"/>
    <property type="project" value="UniProtKB-EC"/>
</dbReference>
<dbReference type="EC" id="2.1.1.56" evidence="1"/>
<name>A0A1R1YRA5_9FUNG</name>
<dbReference type="InterPro" id="IPR004971">
    <property type="entry name" value="mRNA_G-N7_MeTrfase_dom"/>
</dbReference>
<sequence length="107" mass="11753">MYANTFPFRNTEGVFFKPNSMSKSEHDVSSKAIVASHYNSIPTVNLELRKQSAIIKLKSFNNWVKSVLIASYATRGDKILDIACGKGGDLRKYLTGGVKEVVGLGIL</sequence>
<evidence type="ECO:0000259" key="11">
    <source>
        <dbReference type="PROSITE" id="PS51562"/>
    </source>
</evidence>
<evidence type="ECO:0000256" key="7">
    <source>
        <dbReference type="ARBA" id="ARBA00032772"/>
    </source>
</evidence>
<evidence type="ECO:0000256" key="6">
    <source>
        <dbReference type="ARBA" id="ARBA00023042"/>
    </source>
</evidence>
<feature type="domain" description="MRNA cap 0 methyltransferase" evidence="11">
    <location>
        <begin position="52"/>
        <end position="107"/>
    </location>
</feature>
<evidence type="ECO:0000256" key="4">
    <source>
        <dbReference type="ARBA" id="ARBA00022691"/>
    </source>
</evidence>
<dbReference type="Gene3D" id="3.40.50.150">
    <property type="entry name" value="Vaccinia Virus protein VP39"/>
    <property type="match status" value="1"/>
</dbReference>
<keyword evidence="6" id="KW-0506">mRNA capping</keyword>
<evidence type="ECO:0000256" key="2">
    <source>
        <dbReference type="ARBA" id="ARBA00022603"/>
    </source>
</evidence>
<keyword evidence="2 12" id="KW-0489">Methyltransferase</keyword>
<dbReference type="EMBL" id="LSSM01000296">
    <property type="protein sequence ID" value="OMJ29390.1"/>
    <property type="molecule type" value="Genomic_DNA"/>
</dbReference>
<protein>
    <recommendedName>
        <fullName evidence="10">mRNA cap guanine-N(7) methyltransferase</fullName>
        <ecNumber evidence="1">2.1.1.56</ecNumber>
    </recommendedName>
    <alternativeName>
        <fullName evidence="7">mRNA (guanine-N(7))-methyltransferase</fullName>
    </alternativeName>
    <alternativeName>
        <fullName evidence="8">mRNA cap methyltransferase</fullName>
    </alternativeName>
</protein>
<evidence type="ECO:0000256" key="5">
    <source>
        <dbReference type="ARBA" id="ARBA00022884"/>
    </source>
</evidence>
<dbReference type="GO" id="GO:0005634">
    <property type="term" value="C:nucleus"/>
    <property type="evidence" value="ECO:0007669"/>
    <property type="project" value="TreeGrafter"/>
</dbReference>
<keyword evidence="5" id="KW-0694">RNA-binding</keyword>
<keyword evidence="6" id="KW-0507">mRNA processing</keyword>
<dbReference type="InterPro" id="IPR039753">
    <property type="entry name" value="RG7MT1"/>
</dbReference>
<proteinExistence type="predicted"/>
<dbReference type="PANTHER" id="PTHR12189">
    <property type="entry name" value="MRNA GUANINE-7- METHYLTRANSFERASE"/>
    <property type="match status" value="1"/>
</dbReference>
<dbReference type="PROSITE" id="PS51562">
    <property type="entry name" value="RNA_CAP0_MT"/>
    <property type="match status" value="1"/>
</dbReference>
<dbReference type="OrthoDB" id="10248867at2759"/>
<evidence type="ECO:0000313" key="12">
    <source>
        <dbReference type="EMBL" id="OMJ29390.1"/>
    </source>
</evidence>
<evidence type="ECO:0000256" key="1">
    <source>
        <dbReference type="ARBA" id="ARBA00011926"/>
    </source>
</evidence>
<evidence type="ECO:0000256" key="10">
    <source>
        <dbReference type="ARBA" id="ARBA00049739"/>
    </source>
</evidence>
<dbReference type="Pfam" id="PF03291">
    <property type="entry name" value="mRNA_G-N7_MeTrfase"/>
    <property type="match status" value="1"/>
</dbReference>
<accession>A0A1R1YRA5</accession>
<dbReference type="PANTHER" id="PTHR12189:SF2">
    <property type="entry name" value="MRNA CAP GUANINE-N7 METHYLTRANSFERASE"/>
    <property type="match status" value="1"/>
</dbReference>
<evidence type="ECO:0000256" key="8">
    <source>
        <dbReference type="ARBA" id="ARBA00033387"/>
    </source>
</evidence>
<keyword evidence="13" id="KW-1185">Reference proteome</keyword>
<organism evidence="12 13">
    <name type="scientific">Smittium culicis</name>
    <dbReference type="NCBI Taxonomy" id="133412"/>
    <lineage>
        <taxon>Eukaryota</taxon>
        <taxon>Fungi</taxon>
        <taxon>Fungi incertae sedis</taxon>
        <taxon>Zoopagomycota</taxon>
        <taxon>Kickxellomycotina</taxon>
        <taxon>Harpellomycetes</taxon>
        <taxon>Harpellales</taxon>
        <taxon>Legeriomycetaceae</taxon>
        <taxon>Smittium</taxon>
    </lineage>
</organism>
<reference evidence="13" key="1">
    <citation type="submission" date="2017-01" db="EMBL/GenBank/DDBJ databases">
        <authorList>
            <person name="Wang Y."/>
            <person name="White M."/>
            <person name="Kvist S."/>
            <person name="Moncalvo J.-M."/>
        </authorList>
    </citation>
    <scope>NUCLEOTIDE SEQUENCE [LARGE SCALE GENOMIC DNA]</scope>
    <source>
        <strain evidence="13">ID-206-W2</strain>
    </source>
</reference>
<dbReference type="InterPro" id="IPR029063">
    <property type="entry name" value="SAM-dependent_MTases_sf"/>
</dbReference>